<protein>
    <submittedName>
        <fullName evidence="8">NRT1/ PTR FAMILY 4.4</fullName>
    </submittedName>
</protein>
<dbReference type="SUPFAM" id="SSF103473">
    <property type="entry name" value="MFS general substrate transporter"/>
    <property type="match status" value="1"/>
</dbReference>
<dbReference type="GO" id="GO:0016020">
    <property type="term" value="C:membrane"/>
    <property type="evidence" value="ECO:0007669"/>
    <property type="project" value="UniProtKB-SubCell"/>
</dbReference>
<feature type="transmembrane region" description="Helical" evidence="7">
    <location>
        <begin position="66"/>
        <end position="84"/>
    </location>
</feature>
<keyword evidence="4 7" id="KW-1133">Transmembrane helix</keyword>
<dbReference type="PANTHER" id="PTHR11654">
    <property type="entry name" value="OLIGOPEPTIDE TRANSPORTER-RELATED"/>
    <property type="match status" value="1"/>
</dbReference>
<accession>A0A7J6VXZ4</accession>
<feature type="transmembrane region" description="Helical" evidence="7">
    <location>
        <begin position="180"/>
        <end position="201"/>
    </location>
</feature>
<feature type="transmembrane region" description="Helical" evidence="7">
    <location>
        <begin position="135"/>
        <end position="159"/>
    </location>
</feature>
<comment type="similarity">
    <text evidence="2">Belongs to the major facilitator superfamily. Proton-dependent oligopeptide transporter (POT/PTR) (TC 2.A.17) family.</text>
</comment>
<proteinExistence type="inferred from homology"/>
<feature type="transmembrane region" description="Helical" evidence="7">
    <location>
        <begin position="361"/>
        <end position="381"/>
    </location>
</feature>
<evidence type="ECO:0000256" key="6">
    <source>
        <dbReference type="SAM" id="MobiDB-lite"/>
    </source>
</evidence>
<comment type="caution">
    <text evidence="8">The sequence shown here is derived from an EMBL/GenBank/DDBJ whole genome shotgun (WGS) entry which is preliminary data.</text>
</comment>
<dbReference type="AlphaFoldDB" id="A0A7J6VXZ4"/>
<comment type="subcellular location">
    <subcellularLocation>
        <location evidence="1">Membrane</location>
        <topology evidence="1">Multi-pass membrane protein</topology>
    </subcellularLocation>
</comment>
<evidence type="ECO:0000256" key="3">
    <source>
        <dbReference type="ARBA" id="ARBA00022692"/>
    </source>
</evidence>
<keyword evidence="3 7" id="KW-0812">Transmembrane</keyword>
<evidence type="ECO:0000256" key="2">
    <source>
        <dbReference type="ARBA" id="ARBA00005982"/>
    </source>
</evidence>
<name>A0A7J6VXZ4_THATH</name>
<feature type="transmembrane region" description="Helical" evidence="7">
    <location>
        <begin position="207"/>
        <end position="225"/>
    </location>
</feature>
<feature type="transmembrane region" description="Helical" evidence="7">
    <location>
        <begin position="28"/>
        <end position="54"/>
    </location>
</feature>
<evidence type="ECO:0000256" key="7">
    <source>
        <dbReference type="SAM" id="Phobius"/>
    </source>
</evidence>
<evidence type="ECO:0000256" key="1">
    <source>
        <dbReference type="ARBA" id="ARBA00004141"/>
    </source>
</evidence>
<feature type="transmembrane region" description="Helical" evidence="7">
    <location>
        <begin position="439"/>
        <end position="459"/>
    </location>
</feature>
<evidence type="ECO:0000313" key="8">
    <source>
        <dbReference type="EMBL" id="KAF5189045.1"/>
    </source>
</evidence>
<keyword evidence="5 7" id="KW-0472">Membrane</keyword>
<dbReference type="InterPro" id="IPR036259">
    <property type="entry name" value="MFS_trans_sf"/>
</dbReference>
<sequence length="628" mass="70101">MEDKAADMEDSKVQQYWKPGQGGFRATVFVYVLVAFESMGLVANLSSLVLYFLFVMHFGVSGSSNTLTNFMGSTFMLALFGGFISDTYLTRLHTCLIFGVVEVLALVIITIQAHYPSLHPDPLCPSNCLKGSHAFMFYTSLALYALGAGGMRGALPALGAEQFDPKDPKEKKALTSYFNWYLFSLTLGASFGVTVIVKLGMDHGWDVAFFICMLSCVVGFMALAIGKPFYRIKPPGDGPILRIIQVIAVAFRNRKLTIPEETHELYEINDKESFEDYEKLAITKQFRFLSKAAILRHDSAPGPWEVCTVTQVEEVKVLTRMLPIIASTIIMNTCLAQLQTFSVQQGQAMNRFIGSYEVPASSVPVIPLVFMAVLIPVYEFVFIPVARKFTHHPAGITQLQRVGVGLVLSAVSMSIAAIVEVKRRNQDIKYHSTNSISLFWLSFQYCIFGIADMFTLVGLMEFFYKEAPSGMKSLSTSFTFLSLSIGYFLSSALVSVINSVTAKYTKHKRGWLKAQILNDNHLDLFYWLLAILSCINFANYLYWASWYKYKADNLDSELSDKMALVGSEFHKEESNAVVDQLTRERPSSTNQSDMKHEVPMGSSNQNEKTTEADNTTLNSSAEKNGENH</sequence>
<feature type="compositionally biased region" description="Polar residues" evidence="6">
    <location>
        <begin position="601"/>
        <end position="622"/>
    </location>
</feature>
<dbReference type="Pfam" id="PF00854">
    <property type="entry name" value="PTR2"/>
    <property type="match status" value="1"/>
</dbReference>
<feature type="transmembrane region" description="Helical" evidence="7">
    <location>
        <begin position="96"/>
        <end position="115"/>
    </location>
</feature>
<evidence type="ECO:0000256" key="4">
    <source>
        <dbReference type="ARBA" id="ARBA00022989"/>
    </source>
</evidence>
<keyword evidence="9" id="KW-1185">Reference proteome</keyword>
<feature type="region of interest" description="Disordered" evidence="6">
    <location>
        <begin position="575"/>
        <end position="628"/>
    </location>
</feature>
<dbReference type="Gene3D" id="1.20.1250.20">
    <property type="entry name" value="MFS general substrate transporter like domains"/>
    <property type="match status" value="1"/>
</dbReference>
<dbReference type="EMBL" id="JABWDY010026032">
    <property type="protein sequence ID" value="KAF5189045.1"/>
    <property type="molecule type" value="Genomic_DNA"/>
</dbReference>
<dbReference type="InterPro" id="IPR000109">
    <property type="entry name" value="POT_fam"/>
</dbReference>
<dbReference type="Proteomes" id="UP000554482">
    <property type="component" value="Unassembled WGS sequence"/>
</dbReference>
<reference evidence="8 9" key="1">
    <citation type="submission" date="2020-06" db="EMBL/GenBank/DDBJ databases">
        <title>Transcriptomic and genomic resources for Thalictrum thalictroides and T. hernandezii: Facilitating candidate gene discovery in an emerging model plant lineage.</title>
        <authorList>
            <person name="Arias T."/>
            <person name="Riano-Pachon D.M."/>
            <person name="Di Stilio V.S."/>
        </authorList>
    </citation>
    <scope>NUCLEOTIDE SEQUENCE [LARGE SCALE GENOMIC DNA]</scope>
    <source>
        <strain evidence="9">cv. WT478/WT964</strain>
        <tissue evidence="8">Leaves</tissue>
    </source>
</reference>
<evidence type="ECO:0000313" key="9">
    <source>
        <dbReference type="Proteomes" id="UP000554482"/>
    </source>
</evidence>
<evidence type="ECO:0000256" key="5">
    <source>
        <dbReference type="ARBA" id="ARBA00023136"/>
    </source>
</evidence>
<gene>
    <name evidence="8" type="ORF">FRX31_021372</name>
</gene>
<feature type="transmembrane region" description="Helical" evidence="7">
    <location>
        <begin position="480"/>
        <end position="504"/>
    </location>
</feature>
<feature type="transmembrane region" description="Helical" evidence="7">
    <location>
        <begin position="402"/>
        <end position="419"/>
    </location>
</feature>
<organism evidence="8 9">
    <name type="scientific">Thalictrum thalictroides</name>
    <name type="common">Rue-anemone</name>
    <name type="synonym">Anemone thalictroides</name>
    <dbReference type="NCBI Taxonomy" id="46969"/>
    <lineage>
        <taxon>Eukaryota</taxon>
        <taxon>Viridiplantae</taxon>
        <taxon>Streptophyta</taxon>
        <taxon>Embryophyta</taxon>
        <taxon>Tracheophyta</taxon>
        <taxon>Spermatophyta</taxon>
        <taxon>Magnoliopsida</taxon>
        <taxon>Ranunculales</taxon>
        <taxon>Ranunculaceae</taxon>
        <taxon>Thalictroideae</taxon>
        <taxon>Thalictrum</taxon>
    </lineage>
</organism>
<dbReference type="OrthoDB" id="8904098at2759"/>
<feature type="transmembrane region" description="Helical" evidence="7">
    <location>
        <begin position="524"/>
        <end position="543"/>
    </location>
</feature>
<dbReference type="GO" id="GO:0022857">
    <property type="term" value="F:transmembrane transporter activity"/>
    <property type="evidence" value="ECO:0007669"/>
    <property type="project" value="InterPro"/>
</dbReference>